<dbReference type="InterPro" id="IPR015946">
    <property type="entry name" value="KH_dom-like_a/b"/>
</dbReference>
<dbReference type="ESTHER" id="9gamm-a0a1n7nn71">
    <property type="family name" value="Est-OsmC"/>
</dbReference>
<accession>A0A1N7NN71</accession>
<dbReference type="PANTHER" id="PTHR39624">
    <property type="entry name" value="PROTEIN INVOLVED IN RIMO-MEDIATED BETA-METHYLTHIOLATION OF RIBOSOMAL PROTEIN S12 YCAO"/>
    <property type="match status" value="1"/>
</dbReference>
<dbReference type="InterPro" id="IPR036102">
    <property type="entry name" value="OsmC/Ohrsf"/>
</dbReference>
<evidence type="ECO:0000313" key="3">
    <source>
        <dbReference type="Proteomes" id="UP000185999"/>
    </source>
</evidence>
<organism evidence="2 3">
    <name type="scientific">Neptunomonas antarctica</name>
    <dbReference type="NCBI Taxonomy" id="619304"/>
    <lineage>
        <taxon>Bacteria</taxon>
        <taxon>Pseudomonadati</taxon>
        <taxon>Pseudomonadota</taxon>
        <taxon>Gammaproteobacteria</taxon>
        <taxon>Oceanospirillales</taxon>
        <taxon>Oceanospirillaceae</taxon>
        <taxon>Neptunomonas</taxon>
    </lineage>
</organism>
<dbReference type="Gene3D" id="3.30.300.20">
    <property type="match status" value="1"/>
</dbReference>
<dbReference type="InterPro" id="IPR022742">
    <property type="entry name" value="Hydrolase_4"/>
</dbReference>
<dbReference type="PANTHER" id="PTHR39624:SF2">
    <property type="entry name" value="OSMC-LIKE PROTEIN"/>
    <property type="match status" value="1"/>
</dbReference>
<dbReference type="Proteomes" id="UP000185999">
    <property type="component" value="Unassembled WGS sequence"/>
</dbReference>
<protein>
    <submittedName>
        <fullName evidence="2">Putative redox protein</fullName>
    </submittedName>
</protein>
<evidence type="ECO:0000313" key="2">
    <source>
        <dbReference type="EMBL" id="SIS99727.1"/>
    </source>
</evidence>
<dbReference type="EMBL" id="FTOE01000010">
    <property type="protein sequence ID" value="SIS99727.1"/>
    <property type="molecule type" value="Genomic_DNA"/>
</dbReference>
<proteinExistence type="predicted"/>
<keyword evidence="3" id="KW-1185">Reference proteome</keyword>
<dbReference type="AlphaFoldDB" id="A0A1N7NN71"/>
<dbReference type="SUPFAM" id="SSF53474">
    <property type="entry name" value="alpha/beta-Hydrolases"/>
    <property type="match status" value="1"/>
</dbReference>
<sequence length="402" mass="44528">MRIKVQFESNGHTLAGMLETSEAEIRCYALFAHCFTCGKDIAAASRIARALTQKGIAVLRFDFTGLGNSDGDFANTHFSSNIQDLLAATDFLRQSYQAPALLIGHSLGGAAVLAMAKQVPEARCVVTIGAPHHAKHVVHNFAASLDDIQKNGEAEVCLGNRKFLIKKQFLDDIDSHIDNDIGKLKKALLVMHSPLDEIVPISEAEKIYRDAKHPKSFVSLDSADHLLTEKQDSEYVAETIAGWASRYLPALEHHQRQVKQGHVLVEEKNHVFSQHVSSDSHYWLADEPIAVGGSNTGPDPYEHLLAGLGACTSMTIRMYASRKKIPLAHIKVELSHSRNYHRDCEGCDEVPQAIEVIERKLILVGDLSDEQRQRLLEIADKCPVHKTLHSHLRVETVLVPQV</sequence>
<dbReference type="InterPro" id="IPR003718">
    <property type="entry name" value="OsmC/Ohr_fam"/>
</dbReference>
<feature type="domain" description="Serine aminopeptidase S33" evidence="1">
    <location>
        <begin position="43"/>
        <end position="135"/>
    </location>
</feature>
<dbReference type="InterPro" id="IPR029058">
    <property type="entry name" value="AB_hydrolase_fold"/>
</dbReference>
<dbReference type="Gene3D" id="3.40.50.1820">
    <property type="entry name" value="alpha/beta hydrolase"/>
    <property type="match status" value="1"/>
</dbReference>
<gene>
    <name evidence="2" type="ORF">SAMN05421760_11076</name>
</gene>
<dbReference type="Pfam" id="PF12146">
    <property type="entry name" value="Hydrolase_4"/>
    <property type="match status" value="1"/>
</dbReference>
<dbReference type="SUPFAM" id="SSF82784">
    <property type="entry name" value="OsmC-like"/>
    <property type="match status" value="1"/>
</dbReference>
<evidence type="ECO:0000259" key="1">
    <source>
        <dbReference type="Pfam" id="PF12146"/>
    </source>
</evidence>
<name>A0A1N7NN71_9GAMM</name>
<dbReference type="RefSeq" id="WP_054339983.1">
    <property type="nucleotide sequence ID" value="NZ_FTOE01000010.1"/>
</dbReference>
<dbReference type="STRING" id="619304.SAMN05421760_11076"/>
<dbReference type="OrthoDB" id="9789573at2"/>
<reference evidence="3" key="1">
    <citation type="submission" date="2017-01" db="EMBL/GenBank/DDBJ databases">
        <authorList>
            <person name="Varghese N."/>
            <person name="Submissions S."/>
        </authorList>
    </citation>
    <scope>NUCLEOTIDE SEQUENCE [LARGE SCALE GENOMIC DNA]</scope>
    <source>
        <strain evidence="3">DSM 22306</strain>
    </source>
</reference>
<dbReference type="Pfam" id="PF02566">
    <property type="entry name" value="OsmC"/>
    <property type="match status" value="1"/>
</dbReference>